<evidence type="ECO:0000313" key="2">
    <source>
        <dbReference type="Proteomes" id="UP000253410"/>
    </source>
</evidence>
<dbReference type="RefSeq" id="WP_113616078.1">
    <property type="nucleotide sequence ID" value="NZ_QFFJ01000001.1"/>
</dbReference>
<reference evidence="1 2" key="1">
    <citation type="submission" date="2018-05" db="EMBL/GenBank/DDBJ databases">
        <title>Chitinophaga sp. K3CV102501T nov., isolated from isolated from a monsoon evergreen broad-leaved forest soil.</title>
        <authorList>
            <person name="Lv Y."/>
        </authorList>
    </citation>
    <scope>NUCLEOTIDE SEQUENCE [LARGE SCALE GENOMIC DNA]</scope>
    <source>
        <strain evidence="1 2">GDMCC 1.1325</strain>
    </source>
</reference>
<evidence type="ECO:0000313" key="1">
    <source>
        <dbReference type="EMBL" id="RBL93479.1"/>
    </source>
</evidence>
<gene>
    <name evidence="1" type="ORF">DF182_13265</name>
</gene>
<name>A0A365Y4Q2_9BACT</name>
<dbReference type="EMBL" id="QFFJ01000001">
    <property type="protein sequence ID" value="RBL93479.1"/>
    <property type="molecule type" value="Genomic_DNA"/>
</dbReference>
<dbReference type="AlphaFoldDB" id="A0A365Y4Q2"/>
<accession>A0A365Y4Q2</accession>
<organism evidence="1 2">
    <name type="scientific">Chitinophaga flava</name>
    <dbReference type="NCBI Taxonomy" id="2259036"/>
    <lineage>
        <taxon>Bacteria</taxon>
        <taxon>Pseudomonadati</taxon>
        <taxon>Bacteroidota</taxon>
        <taxon>Chitinophagia</taxon>
        <taxon>Chitinophagales</taxon>
        <taxon>Chitinophagaceae</taxon>
        <taxon>Chitinophaga</taxon>
    </lineage>
</organism>
<proteinExistence type="predicted"/>
<keyword evidence="2" id="KW-1185">Reference proteome</keyword>
<sequence>MKRFIAVAATCLLSFQLQAQKKNIKGKVYYQVYEISAASIEARPRKTLLLLSSGPMSSRKYIQDLQYEMKKRLEKKGLACSLEYIGLESDNLQEKINTAVKTHHPDLYMVVTPTSIQNVIAQDNSNSSRMMVDWTQQTFDINLYDNTSGQLNLWEARLESRADLSGEKIFRRLSAALLDRWEEIGLIPKKPS</sequence>
<protein>
    <submittedName>
        <fullName evidence="1">Uncharacterized protein</fullName>
    </submittedName>
</protein>
<dbReference type="OrthoDB" id="663407at2"/>
<comment type="caution">
    <text evidence="1">The sequence shown here is derived from an EMBL/GenBank/DDBJ whole genome shotgun (WGS) entry which is preliminary data.</text>
</comment>
<dbReference type="Proteomes" id="UP000253410">
    <property type="component" value="Unassembled WGS sequence"/>
</dbReference>